<evidence type="ECO:0000313" key="3">
    <source>
        <dbReference type="Proteomes" id="UP001283361"/>
    </source>
</evidence>
<dbReference type="AlphaFoldDB" id="A0AAE1E1V2"/>
<proteinExistence type="predicted"/>
<dbReference type="Proteomes" id="UP001283361">
    <property type="component" value="Unassembled WGS sequence"/>
</dbReference>
<feature type="compositionally biased region" description="Basic and acidic residues" evidence="1">
    <location>
        <begin position="1"/>
        <end position="19"/>
    </location>
</feature>
<protein>
    <submittedName>
        <fullName evidence="2">Uncharacterized protein</fullName>
    </submittedName>
</protein>
<reference evidence="2" key="1">
    <citation type="journal article" date="2023" name="G3 (Bethesda)">
        <title>A reference genome for the long-term kleptoplast-retaining sea slug Elysia crispata morphotype clarki.</title>
        <authorList>
            <person name="Eastman K.E."/>
            <person name="Pendleton A.L."/>
            <person name="Shaikh M.A."/>
            <person name="Suttiyut T."/>
            <person name="Ogas R."/>
            <person name="Tomko P."/>
            <person name="Gavelis G."/>
            <person name="Widhalm J.R."/>
            <person name="Wisecaver J.H."/>
        </authorList>
    </citation>
    <scope>NUCLEOTIDE SEQUENCE</scope>
    <source>
        <strain evidence="2">ECLA1</strain>
    </source>
</reference>
<name>A0AAE1E1V2_9GAST</name>
<gene>
    <name evidence="2" type="ORF">RRG08_036056</name>
</gene>
<keyword evidence="3" id="KW-1185">Reference proteome</keyword>
<sequence length="134" mass="14671">MNGLDPRGKADERGDKTETTRPLQPRHYSISRRSTSTAVKERPQGGRVQTSRASRVLLACGKVQIGAHLDLVSKMEKWGRCGGGEEEAERGVVRAVFSVDAVGKAKPLTYELVVDEVLTLPLFASPREATRIVQ</sequence>
<organism evidence="2 3">
    <name type="scientific">Elysia crispata</name>
    <name type="common">lettuce slug</name>
    <dbReference type="NCBI Taxonomy" id="231223"/>
    <lineage>
        <taxon>Eukaryota</taxon>
        <taxon>Metazoa</taxon>
        <taxon>Spiralia</taxon>
        <taxon>Lophotrochozoa</taxon>
        <taxon>Mollusca</taxon>
        <taxon>Gastropoda</taxon>
        <taxon>Heterobranchia</taxon>
        <taxon>Euthyneura</taxon>
        <taxon>Panpulmonata</taxon>
        <taxon>Sacoglossa</taxon>
        <taxon>Placobranchoidea</taxon>
        <taxon>Plakobranchidae</taxon>
        <taxon>Elysia</taxon>
    </lineage>
</organism>
<dbReference type="EMBL" id="JAWDGP010001628">
    <property type="protein sequence ID" value="KAK3789763.1"/>
    <property type="molecule type" value="Genomic_DNA"/>
</dbReference>
<comment type="caution">
    <text evidence="2">The sequence shown here is derived from an EMBL/GenBank/DDBJ whole genome shotgun (WGS) entry which is preliminary data.</text>
</comment>
<evidence type="ECO:0000313" key="2">
    <source>
        <dbReference type="EMBL" id="KAK3789763.1"/>
    </source>
</evidence>
<accession>A0AAE1E1V2</accession>
<evidence type="ECO:0000256" key="1">
    <source>
        <dbReference type="SAM" id="MobiDB-lite"/>
    </source>
</evidence>
<feature type="region of interest" description="Disordered" evidence="1">
    <location>
        <begin position="1"/>
        <end position="50"/>
    </location>
</feature>